<dbReference type="PROSITE" id="PS50931">
    <property type="entry name" value="HTH_LYSR"/>
    <property type="match status" value="1"/>
</dbReference>
<keyword evidence="2" id="KW-0805">Transcription regulation</keyword>
<keyword evidence="4" id="KW-0804">Transcription</keyword>
<dbReference type="EMBL" id="CP027059">
    <property type="protein sequence ID" value="UQZ81462.1"/>
    <property type="molecule type" value="Genomic_DNA"/>
</dbReference>
<evidence type="ECO:0000256" key="1">
    <source>
        <dbReference type="ARBA" id="ARBA00009437"/>
    </source>
</evidence>
<dbReference type="InterPro" id="IPR000847">
    <property type="entry name" value="LysR_HTH_N"/>
</dbReference>
<keyword evidence="7" id="KW-1185">Reference proteome</keyword>
<dbReference type="CDD" id="cd05466">
    <property type="entry name" value="PBP2_LTTR_substrate"/>
    <property type="match status" value="1"/>
</dbReference>
<dbReference type="PANTHER" id="PTHR30419:SF25">
    <property type="entry name" value="HTH-TYPE TRANSCRIPTIONAL REGULATOR YTLI"/>
    <property type="match status" value="1"/>
</dbReference>
<dbReference type="InterPro" id="IPR036390">
    <property type="entry name" value="WH_DNA-bd_sf"/>
</dbReference>
<proteinExistence type="inferred from homology"/>
<dbReference type="PANTHER" id="PTHR30419">
    <property type="entry name" value="HTH-TYPE TRANSCRIPTIONAL REGULATOR YBHD"/>
    <property type="match status" value="1"/>
</dbReference>
<evidence type="ECO:0000313" key="7">
    <source>
        <dbReference type="Proteomes" id="UP001057134"/>
    </source>
</evidence>
<dbReference type="Gene3D" id="3.40.190.10">
    <property type="entry name" value="Periplasmic binding protein-like II"/>
    <property type="match status" value="2"/>
</dbReference>
<organism evidence="6 7">
    <name type="scientific">Paenibacillus konkukensis</name>
    <dbReference type="NCBI Taxonomy" id="2020716"/>
    <lineage>
        <taxon>Bacteria</taxon>
        <taxon>Bacillati</taxon>
        <taxon>Bacillota</taxon>
        <taxon>Bacilli</taxon>
        <taxon>Bacillales</taxon>
        <taxon>Paenibacillaceae</taxon>
        <taxon>Paenibacillus</taxon>
    </lineage>
</organism>
<evidence type="ECO:0000256" key="2">
    <source>
        <dbReference type="ARBA" id="ARBA00023015"/>
    </source>
</evidence>
<gene>
    <name evidence="6" type="primary">gltR_2</name>
    <name evidence="6" type="ORF">SK3146_00618</name>
</gene>
<dbReference type="SUPFAM" id="SSF53850">
    <property type="entry name" value="Periplasmic binding protein-like II"/>
    <property type="match status" value="1"/>
</dbReference>
<evidence type="ECO:0000259" key="5">
    <source>
        <dbReference type="PROSITE" id="PS50931"/>
    </source>
</evidence>
<reference evidence="6" key="2">
    <citation type="journal article" date="2021" name="J Anim Sci Technol">
        <title>Complete genome sequence of Paenibacillus konkukensis sp. nov. SK3146 as a potential probiotic strain.</title>
        <authorList>
            <person name="Jung H.I."/>
            <person name="Park S."/>
            <person name="Niu K.M."/>
            <person name="Lee S.W."/>
            <person name="Kothari D."/>
            <person name="Yi K.J."/>
            <person name="Kim S.K."/>
        </authorList>
    </citation>
    <scope>NUCLEOTIDE SEQUENCE</scope>
    <source>
        <strain evidence="6">SK3146</strain>
    </source>
</reference>
<dbReference type="InterPro" id="IPR050950">
    <property type="entry name" value="HTH-type_LysR_regulators"/>
</dbReference>
<dbReference type="Pfam" id="PF03466">
    <property type="entry name" value="LysR_substrate"/>
    <property type="match status" value="1"/>
</dbReference>
<accession>A0ABY4RGG6</accession>
<dbReference type="PRINTS" id="PR00039">
    <property type="entry name" value="HTHLYSR"/>
</dbReference>
<evidence type="ECO:0000256" key="4">
    <source>
        <dbReference type="ARBA" id="ARBA00023163"/>
    </source>
</evidence>
<dbReference type="RefSeq" id="WP_249863698.1">
    <property type="nucleotide sequence ID" value="NZ_CP027059.1"/>
</dbReference>
<feature type="domain" description="HTH lysR-type" evidence="5">
    <location>
        <begin position="1"/>
        <end position="57"/>
    </location>
</feature>
<name>A0ABY4RGG6_9BACL</name>
<dbReference type="Pfam" id="PF00126">
    <property type="entry name" value="HTH_1"/>
    <property type="match status" value="1"/>
</dbReference>
<comment type="similarity">
    <text evidence="1">Belongs to the LysR transcriptional regulatory family.</text>
</comment>
<reference evidence="6" key="1">
    <citation type="submission" date="2018-02" db="EMBL/GenBank/DDBJ databases">
        <authorList>
            <person name="Kim S.-K."/>
            <person name="Jung H.-I."/>
            <person name="Lee S.-W."/>
        </authorList>
    </citation>
    <scope>NUCLEOTIDE SEQUENCE</scope>
    <source>
        <strain evidence="6">SK3146</strain>
    </source>
</reference>
<evidence type="ECO:0000313" key="6">
    <source>
        <dbReference type="EMBL" id="UQZ81462.1"/>
    </source>
</evidence>
<protein>
    <submittedName>
        <fullName evidence="6">HTH-type transcriptional regulator GltR</fullName>
    </submittedName>
</protein>
<keyword evidence="3" id="KW-0238">DNA-binding</keyword>
<evidence type="ECO:0000256" key="3">
    <source>
        <dbReference type="ARBA" id="ARBA00023125"/>
    </source>
</evidence>
<dbReference type="InterPro" id="IPR005119">
    <property type="entry name" value="LysR_subst-bd"/>
</dbReference>
<dbReference type="SUPFAM" id="SSF46785">
    <property type="entry name" value="Winged helix' DNA-binding domain"/>
    <property type="match status" value="1"/>
</dbReference>
<sequence>MDIKTLRTFQRIAELGSFHRAAEEMNYAQSTVTMQMQKLESDVGMQLIERGKKIGLTEAGRLFYEQSKSIVKQMEQLQTSLADLQLGEAGHLRLGAVEPCASYRLPAVLQRFVSGWPNIRVSVEIASSPQLCERVARGELDLALCSAPELGSELYYEPLYIERFVLLVPERHPLASKPSVTPAELREHRLLITSAGCPYRRKLDIALQEAGSAPPDTMEIGSMAALKYYVQSGLGIALIPHSALNPPPDGTAMLPLNGRMADISCGLACKAANYPLGLAGGRLYRFLSQELREPQLDEPA</sequence>
<dbReference type="Proteomes" id="UP001057134">
    <property type="component" value="Chromosome"/>
</dbReference>
<dbReference type="Gene3D" id="1.10.10.10">
    <property type="entry name" value="Winged helix-like DNA-binding domain superfamily/Winged helix DNA-binding domain"/>
    <property type="match status" value="1"/>
</dbReference>
<dbReference type="InterPro" id="IPR036388">
    <property type="entry name" value="WH-like_DNA-bd_sf"/>
</dbReference>